<name>A0ABR4AJF1_9LECA</name>
<proteinExistence type="predicted"/>
<protein>
    <submittedName>
        <fullName evidence="3">Uncharacterized protein</fullName>
    </submittedName>
</protein>
<feature type="transmembrane region" description="Helical" evidence="2">
    <location>
        <begin position="478"/>
        <end position="498"/>
    </location>
</feature>
<dbReference type="EMBL" id="JBEFKJ010000008">
    <property type="protein sequence ID" value="KAL2044792.1"/>
    <property type="molecule type" value="Genomic_DNA"/>
</dbReference>
<dbReference type="Proteomes" id="UP001590950">
    <property type="component" value="Unassembled WGS sequence"/>
</dbReference>
<feature type="transmembrane region" description="Helical" evidence="2">
    <location>
        <begin position="444"/>
        <end position="466"/>
    </location>
</feature>
<feature type="region of interest" description="Disordered" evidence="1">
    <location>
        <begin position="285"/>
        <end position="312"/>
    </location>
</feature>
<keyword evidence="4" id="KW-1185">Reference proteome</keyword>
<keyword evidence="2" id="KW-1133">Transmembrane helix</keyword>
<sequence length="544" mass="61678">MFSLRCIMVSIVVLISFVSFCNGLVLKRHPNLTTLSISNDTRLIQCGFVGDTDVLGVGIRIGYYTQALAVWFANYFILSEAKVLRSINLLFLIALFVGLVWLSHNPEQTYAVQVCLLLQLLFVTWSVGVLDRSKFSKKLWRNSYMWVIIREASWLCFLSYSVWFAWIGLDRFEPTPCGTFVFFIAKVSLYGWYRSAFKVLSIVFLCLAALKQVDTALQISQRQQSNPVRSPDYFSRLQQSLLGYNEMDFGTVEFSQSNGPRFSASLARTYDLEVLEIAAQTALPMSPPLSRATPPNSSQAADPQYTSSPKLHPNNANFPSLEDLIAAEYYLQDIIDVNVSDHSSWCYEIKWLSLKVFLPSIHSPKVLYQRFTSLISVRPFRLPILIPLYRHVRSMSRYPVYSYLIMIEKTLHHPYHQEISRTTLLAAIAFHEARLPPHRPKANVLYHAGGFLSMCIMLILGIELAIRWNSITGLGNFGAVGQLVPAIIGVGGLVKVVWSWWSKGDTSEDEVDRFSKDLKECIQVYEKLKKKREAAGTTVVAETA</sequence>
<feature type="transmembrane region" description="Helical" evidence="2">
    <location>
        <begin position="151"/>
        <end position="169"/>
    </location>
</feature>
<feature type="transmembrane region" description="Helical" evidence="2">
    <location>
        <begin position="87"/>
        <end position="104"/>
    </location>
</feature>
<evidence type="ECO:0000256" key="2">
    <source>
        <dbReference type="SAM" id="Phobius"/>
    </source>
</evidence>
<keyword evidence="2" id="KW-0812">Transmembrane</keyword>
<feature type="transmembrane region" description="Helical" evidence="2">
    <location>
        <begin position="189"/>
        <end position="210"/>
    </location>
</feature>
<reference evidence="3 4" key="1">
    <citation type="submission" date="2024-09" db="EMBL/GenBank/DDBJ databases">
        <title>Rethinking Asexuality: The Enigmatic Case of Functional Sexual Genes in Lepraria (Stereocaulaceae).</title>
        <authorList>
            <person name="Doellman M."/>
            <person name="Sun Y."/>
            <person name="Barcenas-Pena A."/>
            <person name="Lumbsch H.T."/>
            <person name="Grewe F."/>
        </authorList>
    </citation>
    <scope>NUCLEOTIDE SEQUENCE [LARGE SCALE GENOMIC DNA]</scope>
    <source>
        <strain evidence="3 4">Mercado 3170</strain>
    </source>
</reference>
<comment type="caution">
    <text evidence="3">The sequence shown here is derived from an EMBL/GenBank/DDBJ whole genome shotgun (WGS) entry which is preliminary data.</text>
</comment>
<organism evidence="3 4">
    <name type="scientific">Stereocaulon virgatum</name>
    <dbReference type="NCBI Taxonomy" id="373712"/>
    <lineage>
        <taxon>Eukaryota</taxon>
        <taxon>Fungi</taxon>
        <taxon>Dikarya</taxon>
        <taxon>Ascomycota</taxon>
        <taxon>Pezizomycotina</taxon>
        <taxon>Lecanoromycetes</taxon>
        <taxon>OSLEUM clade</taxon>
        <taxon>Lecanoromycetidae</taxon>
        <taxon>Lecanorales</taxon>
        <taxon>Lecanorineae</taxon>
        <taxon>Stereocaulaceae</taxon>
        <taxon>Stereocaulon</taxon>
    </lineage>
</organism>
<feature type="compositionally biased region" description="Polar residues" evidence="1">
    <location>
        <begin position="293"/>
        <end position="312"/>
    </location>
</feature>
<evidence type="ECO:0000256" key="1">
    <source>
        <dbReference type="SAM" id="MobiDB-lite"/>
    </source>
</evidence>
<evidence type="ECO:0000313" key="4">
    <source>
        <dbReference type="Proteomes" id="UP001590950"/>
    </source>
</evidence>
<feature type="transmembrane region" description="Helical" evidence="2">
    <location>
        <begin position="61"/>
        <end position="78"/>
    </location>
</feature>
<feature type="transmembrane region" description="Helical" evidence="2">
    <location>
        <begin position="110"/>
        <end position="130"/>
    </location>
</feature>
<accession>A0ABR4AJF1</accession>
<gene>
    <name evidence="3" type="ORF">N7G274_002567</name>
</gene>
<evidence type="ECO:0000313" key="3">
    <source>
        <dbReference type="EMBL" id="KAL2044792.1"/>
    </source>
</evidence>
<feature type="transmembrane region" description="Helical" evidence="2">
    <location>
        <begin position="7"/>
        <end position="26"/>
    </location>
</feature>
<keyword evidence="2" id="KW-0472">Membrane</keyword>